<dbReference type="InterPro" id="IPR004358">
    <property type="entry name" value="Sig_transdc_His_kin-like_C"/>
</dbReference>
<dbReference type="InterPro" id="IPR036097">
    <property type="entry name" value="HisK_dim/P_sf"/>
</dbReference>
<dbReference type="PANTHER" id="PTHR43547">
    <property type="entry name" value="TWO-COMPONENT HISTIDINE KINASE"/>
    <property type="match status" value="1"/>
</dbReference>
<dbReference type="CDD" id="cd00082">
    <property type="entry name" value="HisKA"/>
    <property type="match status" value="1"/>
</dbReference>
<dbReference type="Pfam" id="PF00512">
    <property type="entry name" value="HisKA"/>
    <property type="match status" value="1"/>
</dbReference>
<dbReference type="SUPFAM" id="SSF55874">
    <property type="entry name" value="ATPase domain of HSP90 chaperone/DNA topoisomerase II/histidine kinase"/>
    <property type="match status" value="1"/>
</dbReference>
<dbReference type="PANTHER" id="PTHR43547:SF2">
    <property type="entry name" value="HYBRID SIGNAL TRANSDUCTION HISTIDINE KINASE C"/>
    <property type="match status" value="1"/>
</dbReference>
<dbReference type="Pfam" id="PF02518">
    <property type="entry name" value="HATPase_c"/>
    <property type="match status" value="1"/>
</dbReference>
<proteinExistence type="predicted"/>
<sequence>MFDWSGLKNLLSIRRDDEVLLRAQLTALDRQVPLLYIMVWVGAVGLAMDYYGTASNEAVLIFPGIITLIFGARVFAWYKNQGQVDDLPINVVVRKLKVVFWAVGFLSVSITAWGWMLASMGSSAQQAHASFFIAFTLVGTVFALVHFAPAPTLAILVSGSCLVTSAFVSGDTSQMIIAVNLAVILVMVLALVHAFQKGFVKQVRAHEALEHANHEMKKLNAELTYHRDNLKKEVAHQTAALRSQTEKLEKALEAERELTDMQNHFVAMVSHEFRTPLTVIDASAHRVERRIDAMSHDDVRERMNQIRKSVGRLSSMVERTLDASRIASGQLAFVPEDVSLANLLRDVVGRHREIATDHDIQLHIEDVPEHMLGDPRLLDQIMSNLLSNAIKYSKGNPVIRVSLIGADDKVTLKIRDHGVGIPKSELHHVADRFFRASTSKGFSGTGIGLNLVSSLVKLHNGCFHIDSEEGQWTEVTIALPIGKDMVCCCGEEAGVQVEERPLRSASA</sequence>
<dbReference type="EC" id="2.7.13.3" evidence="2"/>
<keyword evidence="5" id="KW-0812">Transmembrane</keyword>
<evidence type="ECO:0000256" key="2">
    <source>
        <dbReference type="ARBA" id="ARBA00012438"/>
    </source>
</evidence>
<organism evidence="7 8">
    <name type="scientific">Ponticaulis profundi</name>
    <dbReference type="NCBI Taxonomy" id="2665222"/>
    <lineage>
        <taxon>Bacteria</taxon>
        <taxon>Pseudomonadati</taxon>
        <taxon>Pseudomonadota</taxon>
        <taxon>Alphaproteobacteria</taxon>
        <taxon>Hyphomonadales</taxon>
        <taxon>Hyphomonadaceae</taxon>
        <taxon>Ponticaulis</taxon>
    </lineage>
</organism>
<keyword evidence="7" id="KW-0418">Kinase</keyword>
<dbReference type="RefSeq" id="WP_377374415.1">
    <property type="nucleotide sequence ID" value="NZ_JBHSSW010000002.1"/>
</dbReference>
<evidence type="ECO:0000313" key="8">
    <source>
        <dbReference type="Proteomes" id="UP001596303"/>
    </source>
</evidence>
<dbReference type="Gene3D" id="3.30.565.10">
    <property type="entry name" value="Histidine kinase-like ATPase, C-terminal domain"/>
    <property type="match status" value="1"/>
</dbReference>
<keyword evidence="5" id="KW-1133">Transmembrane helix</keyword>
<dbReference type="SUPFAM" id="SSF47384">
    <property type="entry name" value="Homodimeric domain of signal transducing histidine kinase"/>
    <property type="match status" value="1"/>
</dbReference>
<feature type="transmembrane region" description="Helical" evidence="5">
    <location>
        <begin position="177"/>
        <end position="195"/>
    </location>
</feature>
<dbReference type="CDD" id="cd00075">
    <property type="entry name" value="HATPase"/>
    <property type="match status" value="1"/>
</dbReference>
<comment type="catalytic activity">
    <reaction evidence="1">
        <text>ATP + protein L-histidine = ADP + protein N-phospho-L-histidine.</text>
        <dbReference type="EC" id="2.7.13.3"/>
    </reaction>
</comment>
<evidence type="ECO:0000256" key="3">
    <source>
        <dbReference type="ARBA" id="ARBA00022553"/>
    </source>
</evidence>
<reference evidence="8" key="1">
    <citation type="journal article" date="2019" name="Int. J. Syst. Evol. Microbiol.">
        <title>The Global Catalogue of Microorganisms (GCM) 10K type strain sequencing project: providing services to taxonomists for standard genome sequencing and annotation.</title>
        <authorList>
            <consortium name="The Broad Institute Genomics Platform"/>
            <consortium name="The Broad Institute Genome Sequencing Center for Infectious Disease"/>
            <person name="Wu L."/>
            <person name="Ma J."/>
        </authorList>
    </citation>
    <scope>NUCLEOTIDE SEQUENCE [LARGE SCALE GENOMIC DNA]</scope>
    <source>
        <strain evidence="8">CGMCC-1.15741</strain>
    </source>
</reference>
<dbReference type="PROSITE" id="PS50109">
    <property type="entry name" value="HIS_KIN"/>
    <property type="match status" value="1"/>
</dbReference>
<comment type="caution">
    <text evidence="7">The sequence shown here is derived from an EMBL/GenBank/DDBJ whole genome shotgun (WGS) entry which is preliminary data.</text>
</comment>
<evidence type="ECO:0000256" key="5">
    <source>
        <dbReference type="SAM" id="Phobius"/>
    </source>
</evidence>
<keyword evidence="4" id="KW-0175">Coiled coil</keyword>
<dbReference type="PRINTS" id="PR00344">
    <property type="entry name" value="BCTRLSENSOR"/>
</dbReference>
<dbReference type="SMART" id="SM00387">
    <property type="entry name" value="HATPase_c"/>
    <property type="match status" value="1"/>
</dbReference>
<keyword evidence="7" id="KW-0808">Transferase</keyword>
<name>A0ABW1S5L5_9PROT</name>
<gene>
    <name evidence="7" type="ORF">ACFQDM_01255</name>
</gene>
<feature type="transmembrane region" description="Helical" evidence="5">
    <location>
        <begin position="98"/>
        <end position="117"/>
    </location>
</feature>
<feature type="transmembrane region" description="Helical" evidence="5">
    <location>
        <begin position="58"/>
        <end position="78"/>
    </location>
</feature>
<feature type="transmembrane region" description="Helical" evidence="5">
    <location>
        <begin position="129"/>
        <end position="147"/>
    </location>
</feature>
<protein>
    <recommendedName>
        <fullName evidence="2">histidine kinase</fullName>
        <ecNumber evidence="2">2.7.13.3</ecNumber>
    </recommendedName>
</protein>
<dbReference type="Proteomes" id="UP001596303">
    <property type="component" value="Unassembled WGS sequence"/>
</dbReference>
<evidence type="ECO:0000313" key="7">
    <source>
        <dbReference type="EMBL" id="MFC6196682.1"/>
    </source>
</evidence>
<evidence type="ECO:0000256" key="1">
    <source>
        <dbReference type="ARBA" id="ARBA00000085"/>
    </source>
</evidence>
<dbReference type="EMBL" id="JBHSSW010000002">
    <property type="protein sequence ID" value="MFC6196682.1"/>
    <property type="molecule type" value="Genomic_DNA"/>
</dbReference>
<dbReference type="InterPro" id="IPR003594">
    <property type="entry name" value="HATPase_dom"/>
</dbReference>
<evidence type="ECO:0000259" key="6">
    <source>
        <dbReference type="PROSITE" id="PS50109"/>
    </source>
</evidence>
<keyword evidence="5" id="KW-0472">Membrane</keyword>
<feature type="coiled-coil region" evidence="4">
    <location>
        <begin position="202"/>
        <end position="261"/>
    </location>
</feature>
<dbReference type="Gene3D" id="1.10.287.130">
    <property type="match status" value="1"/>
</dbReference>
<dbReference type="GO" id="GO:0016301">
    <property type="term" value="F:kinase activity"/>
    <property type="evidence" value="ECO:0007669"/>
    <property type="project" value="UniProtKB-KW"/>
</dbReference>
<keyword evidence="8" id="KW-1185">Reference proteome</keyword>
<accession>A0ABW1S5L5</accession>
<dbReference type="InterPro" id="IPR003661">
    <property type="entry name" value="HisK_dim/P_dom"/>
</dbReference>
<feature type="domain" description="Histidine kinase" evidence="6">
    <location>
        <begin position="268"/>
        <end position="483"/>
    </location>
</feature>
<dbReference type="SMART" id="SM00388">
    <property type="entry name" value="HisKA"/>
    <property type="match status" value="1"/>
</dbReference>
<dbReference type="InterPro" id="IPR036890">
    <property type="entry name" value="HATPase_C_sf"/>
</dbReference>
<dbReference type="InterPro" id="IPR005467">
    <property type="entry name" value="His_kinase_dom"/>
</dbReference>
<keyword evidence="3" id="KW-0597">Phosphoprotein</keyword>
<feature type="transmembrane region" description="Helical" evidence="5">
    <location>
        <begin position="34"/>
        <end position="51"/>
    </location>
</feature>
<evidence type="ECO:0000256" key="4">
    <source>
        <dbReference type="SAM" id="Coils"/>
    </source>
</evidence>